<reference evidence="2" key="1">
    <citation type="submission" date="2011-08" db="EMBL/GenBank/DDBJ databases">
        <title>The complete genome of Muricauda ruestringensis DSM 13258.</title>
        <authorList>
            <person name="Lucas S."/>
            <person name="Han J."/>
            <person name="Lapidus A."/>
            <person name="Bruce D."/>
            <person name="Goodwin L."/>
            <person name="Pitluck S."/>
            <person name="Peters L."/>
            <person name="Kyrpides N."/>
            <person name="Mavromatis K."/>
            <person name="Ivanova N."/>
            <person name="Ovchinnikova G."/>
            <person name="Teshima H."/>
            <person name="Detter J.C."/>
            <person name="Tapia R."/>
            <person name="Han C."/>
            <person name="Land M."/>
            <person name="Hauser L."/>
            <person name="Markowitz V."/>
            <person name="Cheng J.-F."/>
            <person name="Hugenholtz P."/>
            <person name="Woyke T."/>
            <person name="Wu D."/>
            <person name="Spring S."/>
            <person name="Schroeder M."/>
            <person name="Brambilla E."/>
            <person name="Klenk H.-P."/>
            <person name="Eisen J.A."/>
        </authorList>
    </citation>
    <scope>NUCLEOTIDE SEQUENCE [LARGE SCALE GENOMIC DNA]</scope>
    <source>
        <strain evidence="2">DSM 13258 / LMG 19739 / B1</strain>
    </source>
</reference>
<dbReference type="HOGENOM" id="CLU_2193983_0_0_10"/>
<dbReference type="EMBL" id="CP002999">
    <property type="protein sequence ID" value="AEM69251.1"/>
    <property type="molecule type" value="Genomic_DNA"/>
</dbReference>
<evidence type="ECO:0000313" key="1">
    <source>
        <dbReference type="EMBL" id="AEM69251.1"/>
    </source>
</evidence>
<evidence type="ECO:0008006" key="3">
    <source>
        <dbReference type="Google" id="ProtNLM"/>
    </source>
</evidence>
<dbReference type="Pfam" id="PF16250">
    <property type="entry name" value="DUF4907"/>
    <property type="match status" value="1"/>
</dbReference>
<dbReference type="RefSeq" id="WP_014031535.1">
    <property type="nucleotide sequence ID" value="NC_015945.1"/>
</dbReference>
<reference evidence="1 2" key="2">
    <citation type="journal article" date="2012" name="Stand. Genomic Sci.">
        <title>Complete genome sequence of the facultatively anaerobic, appendaged bacterium Muricauda ruestringensis type strain (B1(T)).</title>
        <authorList>
            <person name="Huntemann M."/>
            <person name="Teshima H."/>
            <person name="Lapidus A."/>
            <person name="Nolan M."/>
            <person name="Lucas S."/>
            <person name="Hammon N."/>
            <person name="Deshpande S."/>
            <person name="Cheng J.F."/>
            <person name="Tapia R."/>
            <person name="Goodwin L.A."/>
            <person name="Pitluck S."/>
            <person name="Liolios K."/>
            <person name="Pagani I."/>
            <person name="Ivanova N."/>
            <person name="Mavromatis K."/>
            <person name="Mikhailova N."/>
            <person name="Pati A."/>
            <person name="Chen A."/>
            <person name="Palaniappan K."/>
            <person name="Land M."/>
            <person name="Hauser L."/>
            <person name="Pan C."/>
            <person name="Brambilla E.M."/>
            <person name="Rohde M."/>
            <person name="Spring S."/>
            <person name="Goker M."/>
            <person name="Detter J.C."/>
            <person name="Bristow J."/>
            <person name="Eisen J.A."/>
            <person name="Markowitz V."/>
            <person name="Hugenholtz P."/>
            <person name="Kyrpides N.C."/>
            <person name="Klenk H.P."/>
            <person name="Woyke T."/>
        </authorList>
    </citation>
    <scope>NUCLEOTIDE SEQUENCE [LARGE SCALE GENOMIC DNA]</scope>
    <source>
        <strain evidence="2">DSM 13258 / LMG 19739 / B1</strain>
    </source>
</reference>
<sequence length="108" mass="12532">MKSIFLYILVLSVLGCARAPHQNDGYIHSQVKQNKDSTWTYRIYLDSTLFIQQDHIPGLVGRQPFKTKKDAQKTAKLVVEKLIQNQKPYITNEELVELGIRMVKDQTR</sequence>
<name>G2PR70_ALLRU</name>
<dbReference type="PROSITE" id="PS51257">
    <property type="entry name" value="PROKAR_LIPOPROTEIN"/>
    <property type="match status" value="1"/>
</dbReference>
<dbReference type="OrthoDB" id="674043at2"/>
<protein>
    <recommendedName>
        <fullName evidence="3">DUF4907 domain-containing protein</fullName>
    </recommendedName>
</protein>
<accession>G2PR70</accession>
<dbReference type="STRING" id="886377.Murru_0195"/>
<dbReference type="AlphaFoldDB" id="G2PR70"/>
<organism evidence="1 2">
    <name type="scientific">Allomuricauda ruestringensis (strain DSM 13258 / CIP 107369 / LMG 19739 / B1)</name>
    <name type="common">Muricauda ruestringensis</name>
    <dbReference type="NCBI Taxonomy" id="886377"/>
    <lineage>
        <taxon>Bacteria</taxon>
        <taxon>Pseudomonadati</taxon>
        <taxon>Bacteroidota</taxon>
        <taxon>Flavobacteriia</taxon>
        <taxon>Flavobacteriales</taxon>
        <taxon>Flavobacteriaceae</taxon>
        <taxon>Flagellimonas</taxon>
    </lineage>
</organism>
<evidence type="ECO:0000313" key="2">
    <source>
        <dbReference type="Proteomes" id="UP000008908"/>
    </source>
</evidence>
<gene>
    <name evidence="1" type="ordered locus">Murru_0195</name>
</gene>
<dbReference type="Proteomes" id="UP000008908">
    <property type="component" value="Chromosome"/>
</dbReference>
<dbReference type="KEGG" id="mrs:Murru_0195"/>
<proteinExistence type="predicted"/>
<keyword evidence="2" id="KW-1185">Reference proteome</keyword>
<dbReference type="InterPro" id="IPR032593">
    <property type="entry name" value="DUF4907"/>
</dbReference>